<feature type="region of interest" description="Disordered" evidence="1">
    <location>
        <begin position="481"/>
        <end position="573"/>
    </location>
</feature>
<proteinExistence type="predicted"/>
<accession>F4R378</accession>
<evidence type="ECO:0000313" key="2">
    <source>
        <dbReference type="EMBL" id="EGG13215.1"/>
    </source>
</evidence>
<gene>
    <name evidence="2" type="ORF">MELLADRAFT_86738</name>
</gene>
<name>F4R378_MELLP</name>
<dbReference type="HOGENOM" id="CLU_025212_3_2_1"/>
<dbReference type="EMBL" id="GL883090">
    <property type="protein sequence ID" value="EGG13215.1"/>
    <property type="molecule type" value="Genomic_DNA"/>
</dbReference>
<dbReference type="VEuPathDB" id="FungiDB:MELLADRAFT_86738"/>
<dbReference type="KEGG" id="mlr:MELLADRAFT_86738"/>
<protein>
    <submittedName>
        <fullName evidence="2">Uncharacterized protein</fullName>
    </submittedName>
</protein>
<feature type="compositionally biased region" description="Polar residues" evidence="1">
    <location>
        <begin position="60"/>
        <end position="84"/>
    </location>
</feature>
<dbReference type="InParanoid" id="F4R378"/>
<feature type="region of interest" description="Disordered" evidence="1">
    <location>
        <begin position="1"/>
        <end position="84"/>
    </location>
</feature>
<dbReference type="AlphaFoldDB" id="F4R378"/>
<evidence type="ECO:0000256" key="1">
    <source>
        <dbReference type="SAM" id="MobiDB-lite"/>
    </source>
</evidence>
<feature type="compositionally biased region" description="Basic residues" evidence="1">
    <location>
        <begin position="30"/>
        <end position="40"/>
    </location>
</feature>
<dbReference type="Proteomes" id="UP000001072">
    <property type="component" value="Unassembled WGS sequence"/>
</dbReference>
<feature type="compositionally biased region" description="Acidic residues" evidence="1">
    <location>
        <begin position="538"/>
        <end position="547"/>
    </location>
</feature>
<dbReference type="GeneID" id="18934284"/>
<evidence type="ECO:0000313" key="3">
    <source>
        <dbReference type="Proteomes" id="UP000001072"/>
    </source>
</evidence>
<reference evidence="3" key="1">
    <citation type="journal article" date="2011" name="Proc. Natl. Acad. Sci. U.S.A.">
        <title>Obligate biotrophy features unraveled by the genomic analysis of rust fungi.</title>
        <authorList>
            <person name="Duplessis S."/>
            <person name="Cuomo C.A."/>
            <person name="Lin Y.-C."/>
            <person name="Aerts A."/>
            <person name="Tisserant E."/>
            <person name="Veneault-Fourrey C."/>
            <person name="Joly D.L."/>
            <person name="Hacquard S."/>
            <person name="Amselem J."/>
            <person name="Cantarel B.L."/>
            <person name="Chiu R."/>
            <person name="Coutinho P.M."/>
            <person name="Feau N."/>
            <person name="Field M."/>
            <person name="Frey P."/>
            <person name="Gelhaye E."/>
            <person name="Goldberg J."/>
            <person name="Grabherr M.G."/>
            <person name="Kodira C.D."/>
            <person name="Kohler A."/>
            <person name="Kuees U."/>
            <person name="Lindquist E.A."/>
            <person name="Lucas S.M."/>
            <person name="Mago R."/>
            <person name="Mauceli E."/>
            <person name="Morin E."/>
            <person name="Murat C."/>
            <person name="Pangilinan J.L."/>
            <person name="Park R."/>
            <person name="Pearson M."/>
            <person name="Quesneville H."/>
            <person name="Rouhier N."/>
            <person name="Sakthikumar S."/>
            <person name="Salamov A.A."/>
            <person name="Schmutz J."/>
            <person name="Selles B."/>
            <person name="Shapiro H."/>
            <person name="Tanguay P."/>
            <person name="Tuskan G.A."/>
            <person name="Henrissat B."/>
            <person name="Van de Peer Y."/>
            <person name="Rouze P."/>
            <person name="Ellis J.G."/>
            <person name="Dodds P.N."/>
            <person name="Schein J.E."/>
            <person name="Zhong S."/>
            <person name="Hamelin R.C."/>
            <person name="Grigoriev I.V."/>
            <person name="Szabo L.J."/>
            <person name="Martin F."/>
        </authorList>
    </citation>
    <scope>NUCLEOTIDE SEQUENCE [LARGE SCALE GENOMIC DNA]</scope>
    <source>
        <strain evidence="3">98AG31 / pathotype 3-4-7</strain>
    </source>
</reference>
<keyword evidence="3" id="KW-1185">Reference proteome</keyword>
<sequence>MPSTRASRSKKPPATTDKPNNMDNNGLVGARKKTSKKRKTTSTSDLNSGNPLDDELPNEESLTNQNATAKKDAPSTTQTGSNQVFQSRFPGLEFDTFEQDLDKWTITKLQEALLGQGSRRTKVNKEVQNLVEVMRIEFEKRMLMIALMAGVPEVVIWKLVGMGSKKVKGNPWIRFLAFCFQCLGDKMPDRNDKDGWVSRNQQNADKWHALSKDEQEIFKDPYFFALANLPDYSTASIGDDEGTGANNNENGVDINQLDGTTPAPTVHKLSDEDKAKYQPLFEKLVNIDKLHLCHGKPEPSATVSTLQKRSLVAVCKAHHEFSVVCQQNHISYYLTAASSGSVDGWSQTFSSNIKFANWALKTAKVPTKFQTYIHGQDVAKEIEAKVPQASDERKSRLTHQLNDMFGVHVHEKSFPKMPDPIAHIEKRGYPIKIVQKPGSRLSAADLLKGHRKLTDAVIQLWLKDIEDGLFVIEPKLIVDTNEEHPGQQSNSKPKKKKNQDSQKGSASKQPSKSRARLQKLAKGIHNNSEDDTSHSSTLEDEEEDEELQSNSSSDSNSNSNSNSEGEGEGDDAN</sequence>
<organism evidence="3">
    <name type="scientific">Melampsora larici-populina (strain 98AG31 / pathotype 3-4-7)</name>
    <name type="common">Poplar leaf rust fungus</name>
    <dbReference type="NCBI Taxonomy" id="747676"/>
    <lineage>
        <taxon>Eukaryota</taxon>
        <taxon>Fungi</taxon>
        <taxon>Dikarya</taxon>
        <taxon>Basidiomycota</taxon>
        <taxon>Pucciniomycotina</taxon>
        <taxon>Pucciniomycetes</taxon>
        <taxon>Pucciniales</taxon>
        <taxon>Melampsoraceae</taxon>
        <taxon>Melampsora</taxon>
    </lineage>
</organism>
<dbReference type="RefSeq" id="XP_007404153.1">
    <property type="nucleotide sequence ID" value="XM_007404091.1"/>
</dbReference>
<feature type="region of interest" description="Disordered" evidence="1">
    <location>
        <begin position="239"/>
        <end position="269"/>
    </location>
</feature>
<feature type="compositionally biased region" description="Low complexity" evidence="1">
    <location>
        <begin position="548"/>
        <end position="564"/>
    </location>
</feature>